<dbReference type="InterPro" id="IPR006311">
    <property type="entry name" value="TAT_signal"/>
</dbReference>
<dbReference type="OrthoDB" id="3827413at2"/>
<sequence>MAGHTRRAALTGAASAAAIGLSPGTAHAVGGRRHGGTTFVFAAGSNGAGTTVDELALRGHRCVGVTPPGFADTAGQYRRSYQAPQDLAALATEPSPLAGVTLADQVDATVAVVRRAACLGPVVLVGGSIGGATITLVANRVPELIDRLVYDTAYCCTELASPDEYLRTPEGAASEVGELLGFLAADPAVIGAVRSNWRLADPDLLATAKRVLIEDGTDAELFALLNSMAPDEILGKGAEDSRGDPRGWGRVPRAYIRHARDRVLPLPLQNRMIAEADRRTPGNRFTVFDLDTGHVPNVAKTAELIEILDRLARRRS</sequence>
<dbReference type="RefSeq" id="WP_141999322.1">
    <property type="nucleotide sequence ID" value="NZ_VFML01000001.1"/>
</dbReference>
<comment type="caution">
    <text evidence="2">The sequence shown here is derived from an EMBL/GenBank/DDBJ whole genome shotgun (WGS) entry which is preliminary data.</text>
</comment>
<evidence type="ECO:0000313" key="2">
    <source>
        <dbReference type="EMBL" id="TQJ03538.1"/>
    </source>
</evidence>
<dbReference type="SUPFAM" id="SSF53474">
    <property type="entry name" value="alpha/beta-Hydrolases"/>
    <property type="match status" value="1"/>
</dbReference>
<dbReference type="Pfam" id="PF12697">
    <property type="entry name" value="Abhydrolase_6"/>
    <property type="match status" value="1"/>
</dbReference>
<dbReference type="InterPro" id="IPR029058">
    <property type="entry name" value="AB_hydrolase_fold"/>
</dbReference>
<evidence type="ECO:0000259" key="1">
    <source>
        <dbReference type="Pfam" id="PF12697"/>
    </source>
</evidence>
<dbReference type="InterPro" id="IPR000073">
    <property type="entry name" value="AB_hydrolase_1"/>
</dbReference>
<dbReference type="GO" id="GO:0003824">
    <property type="term" value="F:catalytic activity"/>
    <property type="evidence" value="ECO:0007669"/>
    <property type="project" value="UniProtKB-ARBA"/>
</dbReference>
<protein>
    <submittedName>
        <fullName evidence="2">Pimeloyl-ACP methyl ester carboxylesterase</fullName>
    </submittedName>
</protein>
<dbReference type="Proteomes" id="UP000320876">
    <property type="component" value="Unassembled WGS sequence"/>
</dbReference>
<proteinExistence type="predicted"/>
<accession>A0A542DKB7</accession>
<dbReference type="PROSITE" id="PS51318">
    <property type="entry name" value="TAT"/>
    <property type="match status" value="1"/>
</dbReference>
<name>A0A542DKB7_AMYCI</name>
<feature type="domain" description="AB hydrolase-1" evidence="1">
    <location>
        <begin position="52"/>
        <end position="304"/>
    </location>
</feature>
<reference evidence="2 3" key="1">
    <citation type="submission" date="2019-06" db="EMBL/GenBank/DDBJ databases">
        <title>Sequencing the genomes of 1000 actinobacteria strains.</title>
        <authorList>
            <person name="Klenk H.-P."/>
        </authorList>
    </citation>
    <scope>NUCLEOTIDE SEQUENCE [LARGE SCALE GENOMIC DNA]</scope>
    <source>
        <strain evidence="2 3">DSM 45679</strain>
    </source>
</reference>
<organism evidence="2 3">
    <name type="scientific">Amycolatopsis cihanbeyliensis</name>
    <dbReference type="NCBI Taxonomy" id="1128664"/>
    <lineage>
        <taxon>Bacteria</taxon>
        <taxon>Bacillati</taxon>
        <taxon>Actinomycetota</taxon>
        <taxon>Actinomycetes</taxon>
        <taxon>Pseudonocardiales</taxon>
        <taxon>Pseudonocardiaceae</taxon>
        <taxon>Amycolatopsis</taxon>
    </lineage>
</organism>
<evidence type="ECO:0000313" key="3">
    <source>
        <dbReference type="Proteomes" id="UP000320876"/>
    </source>
</evidence>
<dbReference type="Gene3D" id="3.40.50.1820">
    <property type="entry name" value="alpha/beta hydrolase"/>
    <property type="match status" value="1"/>
</dbReference>
<gene>
    <name evidence="2" type="ORF">FB471_3300</name>
</gene>
<dbReference type="EMBL" id="VFML01000001">
    <property type="protein sequence ID" value="TQJ03538.1"/>
    <property type="molecule type" value="Genomic_DNA"/>
</dbReference>
<dbReference type="AlphaFoldDB" id="A0A542DKB7"/>
<keyword evidence="3" id="KW-1185">Reference proteome</keyword>